<evidence type="ECO:0000313" key="2">
    <source>
        <dbReference type="Proteomes" id="UP000676079"/>
    </source>
</evidence>
<dbReference type="Gene3D" id="3.40.1580.10">
    <property type="entry name" value="SMI1/KNR4-like"/>
    <property type="match status" value="1"/>
</dbReference>
<sequence>MKVTISQLASDAGLEGPRRYKVDWGRAEAELGTSLPSDYKEYVYWFGPGSFEEYLYICIPGVENSVTELGSRLKDEGKLSDFRKKINPDSPRPYSLFPEVGGWLPWGFTIDGDALYWVTSPGDPNAWTVAASSRADDLAHFNGGFSQYLYSYIWNTGEMEFFDETDSQIPIPFEASDGKWRGGGERLSEYGYFE</sequence>
<organism evidence="1 2">
    <name type="scientific">Nocardiopsis changdeensis</name>
    <dbReference type="NCBI Taxonomy" id="2831969"/>
    <lineage>
        <taxon>Bacteria</taxon>
        <taxon>Bacillati</taxon>
        <taxon>Actinomycetota</taxon>
        <taxon>Actinomycetes</taxon>
        <taxon>Streptosporangiales</taxon>
        <taxon>Nocardiopsidaceae</taxon>
        <taxon>Nocardiopsis</taxon>
    </lineage>
</organism>
<accession>A0ABX8BJT0</accession>
<gene>
    <name evidence="1" type="ORF">KGD84_29840</name>
</gene>
<dbReference type="InterPro" id="IPR037883">
    <property type="entry name" value="Knr4/Smi1-like_sf"/>
</dbReference>
<name>A0ABX8BJT0_9ACTN</name>
<protein>
    <recommendedName>
        <fullName evidence="3">SMI1/KNR4 family protein</fullName>
    </recommendedName>
</protein>
<dbReference type="SUPFAM" id="SSF160631">
    <property type="entry name" value="SMI1/KNR4-like"/>
    <property type="match status" value="1"/>
</dbReference>
<dbReference type="EMBL" id="CP074133">
    <property type="protein sequence ID" value="QUX22471.1"/>
    <property type="molecule type" value="Genomic_DNA"/>
</dbReference>
<evidence type="ECO:0008006" key="3">
    <source>
        <dbReference type="Google" id="ProtNLM"/>
    </source>
</evidence>
<dbReference type="RefSeq" id="WP_220563687.1">
    <property type="nucleotide sequence ID" value="NZ_CP074133.1"/>
</dbReference>
<proteinExistence type="predicted"/>
<evidence type="ECO:0000313" key="1">
    <source>
        <dbReference type="EMBL" id="QUX22471.1"/>
    </source>
</evidence>
<keyword evidence="2" id="KW-1185">Reference proteome</keyword>
<dbReference type="Proteomes" id="UP000676079">
    <property type="component" value="Chromosome"/>
</dbReference>
<reference evidence="1 2" key="1">
    <citation type="submission" date="2021-05" db="EMBL/GenBank/DDBJ databases">
        <title>Direct Submission.</title>
        <authorList>
            <person name="Li K."/>
            <person name="Gao J."/>
        </authorList>
    </citation>
    <scope>NUCLEOTIDE SEQUENCE [LARGE SCALE GENOMIC DNA]</scope>
    <source>
        <strain evidence="1 2">Mg02</strain>
    </source>
</reference>